<protein>
    <submittedName>
        <fullName evidence="2">DMT family transporter</fullName>
    </submittedName>
</protein>
<accession>A0ABY8LBY7</accession>
<keyword evidence="1" id="KW-0472">Membrane</keyword>
<feature type="transmembrane region" description="Helical" evidence="1">
    <location>
        <begin position="221"/>
        <end position="242"/>
    </location>
</feature>
<dbReference type="InterPro" id="IPR037185">
    <property type="entry name" value="EmrE-like"/>
</dbReference>
<feature type="transmembrane region" description="Helical" evidence="1">
    <location>
        <begin position="98"/>
        <end position="118"/>
    </location>
</feature>
<dbReference type="Proteomes" id="UP001243420">
    <property type="component" value="Chromosome"/>
</dbReference>
<feature type="transmembrane region" description="Helical" evidence="1">
    <location>
        <begin position="154"/>
        <end position="173"/>
    </location>
</feature>
<feature type="transmembrane region" description="Helical" evidence="1">
    <location>
        <begin position="124"/>
        <end position="142"/>
    </location>
</feature>
<proteinExistence type="predicted"/>
<sequence>MSLWLAATLFASAVQALRFLLQKRLAQAGLSAAGSTLARFVWAPPVLALALWAWSRGTGTALPAITEGFWSFAIAGAASQILATMCVVALFAHRNFAVGIAFSKTTVLMTVAAGYLVLGEAVTWAAFGAMALGFVGVLLLSVPADGGWRLANTASLLGLASGAFFTVSAIGYRGASLAVASDLPILRAAVTLTLVTVLQTAMLAAWMAWRERAMLRAVFTRWRVTMLVGATSVAGSLGWFTAYTLQTAAYVNAVGQVELVLSVLISWFVLGERQTVRESAGILLVGVSVVGLILLTA</sequence>
<keyword evidence="1" id="KW-0812">Transmembrane</keyword>
<feature type="transmembrane region" description="Helical" evidence="1">
    <location>
        <begin position="69"/>
        <end position="91"/>
    </location>
</feature>
<feature type="transmembrane region" description="Helical" evidence="1">
    <location>
        <begin position="248"/>
        <end position="270"/>
    </location>
</feature>
<feature type="transmembrane region" description="Helical" evidence="1">
    <location>
        <begin position="279"/>
        <end position="296"/>
    </location>
</feature>
<evidence type="ECO:0000313" key="2">
    <source>
        <dbReference type="EMBL" id="WGH77913.1"/>
    </source>
</evidence>
<evidence type="ECO:0000313" key="3">
    <source>
        <dbReference type="Proteomes" id="UP001243420"/>
    </source>
</evidence>
<organism evidence="2 3">
    <name type="scientific">Jannaschia ovalis</name>
    <dbReference type="NCBI Taxonomy" id="3038773"/>
    <lineage>
        <taxon>Bacteria</taxon>
        <taxon>Pseudomonadati</taxon>
        <taxon>Pseudomonadota</taxon>
        <taxon>Alphaproteobacteria</taxon>
        <taxon>Rhodobacterales</taxon>
        <taxon>Roseobacteraceae</taxon>
        <taxon>Jannaschia</taxon>
    </lineage>
</organism>
<evidence type="ECO:0000256" key="1">
    <source>
        <dbReference type="SAM" id="Phobius"/>
    </source>
</evidence>
<dbReference type="SUPFAM" id="SSF103481">
    <property type="entry name" value="Multidrug resistance efflux transporter EmrE"/>
    <property type="match status" value="2"/>
</dbReference>
<name>A0ABY8LBY7_9RHOB</name>
<dbReference type="RefSeq" id="WP_279964533.1">
    <property type="nucleotide sequence ID" value="NZ_CP122537.1"/>
</dbReference>
<keyword evidence="3" id="KW-1185">Reference proteome</keyword>
<dbReference type="EMBL" id="CP122537">
    <property type="protein sequence ID" value="WGH77913.1"/>
    <property type="molecule type" value="Genomic_DNA"/>
</dbReference>
<gene>
    <name evidence="2" type="ORF">P8627_12840</name>
</gene>
<keyword evidence="1" id="KW-1133">Transmembrane helix</keyword>
<feature type="transmembrane region" description="Helical" evidence="1">
    <location>
        <begin position="185"/>
        <end position="209"/>
    </location>
</feature>
<reference evidence="2 3" key="1">
    <citation type="submission" date="2023-04" db="EMBL/GenBank/DDBJ databases">
        <title>Jannaschia ovalis sp. nov., a marine bacterium isolated from sea tidal flat.</title>
        <authorList>
            <person name="Kwon D.Y."/>
            <person name="Kim J.-J."/>
        </authorList>
    </citation>
    <scope>NUCLEOTIDE SEQUENCE [LARGE SCALE GENOMIC DNA]</scope>
    <source>
        <strain evidence="2 3">GRR-S6-38</strain>
    </source>
</reference>